<dbReference type="KEGG" id="shs:STEHIDRAFT_163037"/>
<evidence type="ECO:0000313" key="2">
    <source>
        <dbReference type="Proteomes" id="UP000053927"/>
    </source>
</evidence>
<dbReference type="EMBL" id="JH687399">
    <property type="protein sequence ID" value="EIM80163.1"/>
    <property type="molecule type" value="Genomic_DNA"/>
</dbReference>
<dbReference type="RefSeq" id="XP_007310775.1">
    <property type="nucleotide sequence ID" value="XM_007310713.1"/>
</dbReference>
<reference evidence="2" key="1">
    <citation type="journal article" date="2012" name="Science">
        <title>The Paleozoic origin of enzymatic lignin decomposition reconstructed from 31 fungal genomes.</title>
        <authorList>
            <person name="Floudas D."/>
            <person name="Binder M."/>
            <person name="Riley R."/>
            <person name="Barry K."/>
            <person name="Blanchette R.A."/>
            <person name="Henrissat B."/>
            <person name="Martinez A.T."/>
            <person name="Otillar R."/>
            <person name="Spatafora J.W."/>
            <person name="Yadav J.S."/>
            <person name="Aerts A."/>
            <person name="Benoit I."/>
            <person name="Boyd A."/>
            <person name="Carlson A."/>
            <person name="Copeland A."/>
            <person name="Coutinho P.M."/>
            <person name="de Vries R.P."/>
            <person name="Ferreira P."/>
            <person name="Findley K."/>
            <person name="Foster B."/>
            <person name="Gaskell J."/>
            <person name="Glotzer D."/>
            <person name="Gorecki P."/>
            <person name="Heitman J."/>
            <person name="Hesse C."/>
            <person name="Hori C."/>
            <person name="Igarashi K."/>
            <person name="Jurgens J.A."/>
            <person name="Kallen N."/>
            <person name="Kersten P."/>
            <person name="Kohler A."/>
            <person name="Kuees U."/>
            <person name="Kumar T.K.A."/>
            <person name="Kuo A."/>
            <person name="LaButti K."/>
            <person name="Larrondo L.F."/>
            <person name="Lindquist E."/>
            <person name="Ling A."/>
            <person name="Lombard V."/>
            <person name="Lucas S."/>
            <person name="Lundell T."/>
            <person name="Martin R."/>
            <person name="McLaughlin D.J."/>
            <person name="Morgenstern I."/>
            <person name="Morin E."/>
            <person name="Murat C."/>
            <person name="Nagy L.G."/>
            <person name="Nolan M."/>
            <person name="Ohm R.A."/>
            <person name="Patyshakuliyeva A."/>
            <person name="Rokas A."/>
            <person name="Ruiz-Duenas F.J."/>
            <person name="Sabat G."/>
            <person name="Salamov A."/>
            <person name="Samejima M."/>
            <person name="Schmutz J."/>
            <person name="Slot J.C."/>
            <person name="St John F."/>
            <person name="Stenlid J."/>
            <person name="Sun H."/>
            <person name="Sun S."/>
            <person name="Syed K."/>
            <person name="Tsang A."/>
            <person name="Wiebenga A."/>
            <person name="Young D."/>
            <person name="Pisabarro A."/>
            <person name="Eastwood D.C."/>
            <person name="Martin F."/>
            <person name="Cullen D."/>
            <person name="Grigoriev I.V."/>
            <person name="Hibbett D.S."/>
        </authorList>
    </citation>
    <scope>NUCLEOTIDE SEQUENCE [LARGE SCALE GENOMIC DNA]</scope>
    <source>
        <strain evidence="2">FP-91666</strain>
    </source>
</reference>
<protein>
    <submittedName>
        <fullName evidence="1">Uncharacterized protein</fullName>
    </submittedName>
</protein>
<dbReference type="Proteomes" id="UP000053927">
    <property type="component" value="Unassembled WGS sequence"/>
</dbReference>
<name>R7RZA2_STEHR</name>
<organism evidence="1 2">
    <name type="scientific">Stereum hirsutum (strain FP-91666)</name>
    <name type="common">White-rot fungus</name>
    <dbReference type="NCBI Taxonomy" id="721885"/>
    <lineage>
        <taxon>Eukaryota</taxon>
        <taxon>Fungi</taxon>
        <taxon>Dikarya</taxon>
        <taxon>Basidiomycota</taxon>
        <taxon>Agaricomycotina</taxon>
        <taxon>Agaricomycetes</taxon>
        <taxon>Russulales</taxon>
        <taxon>Stereaceae</taxon>
        <taxon>Stereum</taxon>
    </lineage>
</organism>
<accession>R7RZA2</accession>
<dbReference type="OrthoDB" id="3270380at2759"/>
<sequence length="246" mass="27516">MNSTAVFSGGQVLRFVHRVDGETLWDADDLDVYCGLGRGERMVALFEMEGYRAKVLPGGDGFDRPYVDETAISCVVRMERRDGRAVDVVVSACHSALAPIARYYASHVVNVVTASSICVAYPDSTFRRRGFFRPWAARTWNRVRAVEKYMSRGYQLVGFSKNVEASVEGTGSRHFYCPHQERSFADSGTLRLWYGETDDWSARSADDALLREVKWKWGGYCCTCCVKASGQAIMVIKRKLENAGAS</sequence>
<gene>
    <name evidence="1" type="ORF">STEHIDRAFT_163037</name>
</gene>
<dbReference type="AlphaFoldDB" id="R7RZA2"/>
<evidence type="ECO:0000313" key="1">
    <source>
        <dbReference type="EMBL" id="EIM80163.1"/>
    </source>
</evidence>
<dbReference type="OMA" id="WEEHELR"/>
<proteinExistence type="predicted"/>
<keyword evidence="2" id="KW-1185">Reference proteome</keyword>
<dbReference type="GeneID" id="18802208"/>